<dbReference type="Proteomes" id="UP000596742">
    <property type="component" value="Unassembled WGS sequence"/>
</dbReference>
<reference evidence="2" key="1">
    <citation type="submission" date="2018-11" db="EMBL/GenBank/DDBJ databases">
        <authorList>
            <person name="Alioto T."/>
            <person name="Alioto T."/>
        </authorList>
    </citation>
    <scope>NUCLEOTIDE SEQUENCE</scope>
</reference>
<evidence type="ECO:0000313" key="2">
    <source>
        <dbReference type="EMBL" id="VDI17298.1"/>
    </source>
</evidence>
<comment type="caution">
    <text evidence="2">The sequence shown here is derived from an EMBL/GenBank/DDBJ whole genome shotgun (WGS) entry which is preliminary data.</text>
</comment>
<dbReference type="AlphaFoldDB" id="A0A8B6DDK6"/>
<keyword evidence="3" id="KW-1185">Reference proteome</keyword>
<evidence type="ECO:0000313" key="3">
    <source>
        <dbReference type="Proteomes" id="UP000596742"/>
    </source>
</evidence>
<gene>
    <name evidence="2" type="ORF">MGAL_10B078569</name>
</gene>
<dbReference type="OrthoDB" id="10546815at2759"/>
<protein>
    <submittedName>
        <fullName evidence="2">Uncharacterized protein</fullName>
    </submittedName>
</protein>
<feature type="region of interest" description="Disordered" evidence="1">
    <location>
        <begin position="206"/>
        <end position="230"/>
    </location>
</feature>
<feature type="compositionally biased region" description="Polar residues" evidence="1">
    <location>
        <begin position="215"/>
        <end position="230"/>
    </location>
</feature>
<feature type="compositionally biased region" description="Polar residues" evidence="1">
    <location>
        <begin position="39"/>
        <end position="51"/>
    </location>
</feature>
<evidence type="ECO:0000256" key="1">
    <source>
        <dbReference type="SAM" id="MobiDB-lite"/>
    </source>
</evidence>
<organism evidence="2 3">
    <name type="scientific">Mytilus galloprovincialis</name>
    <name type="common">Mediterranean mussel</name>
    <dbReference type="NCBI Taxonomy" id="29158"/>
    <lineage>
        <taxon>Eukaryota</taxon>
        <taxon>Metazoa</taxon>
        <taxon>Spiralia</taxon>
        <taxon>Lophotrochozoa</taxon>
        <taxon>Mollusca</taxon>
        <taxon>Bivalvia</taxon>
        <taxon>Autobranchia</taxon>
        <taxon>Pteriomorphia</taxon>
        <taxon>Mytilida</taxon>
        <taxon>Mytiloidea</taxon>
        <taxon>Mytilidae</taxon>
        <taxon>Mytilinae</taxon>
        <taxon>Mytilus</taxon>
    </lineage>
</organism>
<sequence length="230" mass="26277">MIEVQLNQQPRLVGEHCTEYESSTAMKEQHFENSHLNDRFQQTVNPRNRTLQPDRRPSKPRQQAVQLPVEHIINHNQQRQQAVQLPVEHNDNYLDQILEPFNYLVVTQSPTHNQLQQPIQQSTRHTIKQDTTSTTGHIRAYNNCLLNQVSTGHLQLLSINQSTTGLQVNNHLNPPSTGQTLYLHIGLLHPSGKGNLVNNHHRPSTGPINHPVPGQQVNYSQLDNKTIPFQ</sequence>
<dbReference type="EMBL" id="UYJE01003202">
    <property type="protein sequence ID" value="VDI17298.1"/>
    <property type="molecule type" value="Genomic_DNA"/>
</dbReference>
<proteinExistence type="predicted"/>
<name>A0A8B6DDK6_MYTGA</name>
<accession>A0A8B6DDK6</accession>
<feature type="region of interest" description="Disordered" evidence="1">
    <location>
        <begin position="35"/>
        <end position="64"/>
    </location>
</feature>